<keyword evidence="4" id="KW-0804">Transcription</keyword>
<dbReference type="GO" id="GO:0006351">
    <property type="term" value="P:DNA-templated transcription"/>
    <property type="evidence" value="ECO:0007669"/>
    <property type="project" value="TreeGrafter"/>
</dbReference>
<dbReference type="FunFam" id="3.40.190.10:FF:000017">
    <property type="entry name" value="Glycine cleavage system transcriptional activator"/>
    <property type="match status" value="1"/>
</dbReference>
<organism evidence="6 7">
    <name type="scientific">Usitatibacter rugosus</name>
    <dbReference type="NCBI Taxonomy" id="2732067"/>
    <lineage>
        <taxon>Bacteria</taxon>
        <taxon>Pseudomonadati</taxon>
        <taxon>Pseudomonadota</taxon>
        <taxon>Betaproteobacteria</taxon>
        <taxon>Nitrosomonadales</taxon>
        <taxon>Usitatibacteraceae</taxon>
        <taxon>Usitatibacter</taxon>
    </lineage>
</organism>
<evidence type="ECO:0000256" key="2">
    <source>
        <dbReference type="ARBA" id="ARBA00023015"/>
    </source>
</evidence>
<dbReference type="InterPro" id="IPR036390">
    <property type="entry name" value="WH_DNA-bd_sf"/>
</dbReference>
<keyword evidence="2" id="KW-0805">Transcription regulation</keyword>
<comment type="similarity">
    <text evidence="1">Belongs to the LysR transcriptional regulatory family.</text>
</comment>
<dbReference type="NCBIfam" id="NF008352">
    <property type="entry name" value="PRK11139.1"/>
    <property type="match status" value="1"/>
</dbReference>
<proteinExistence type="inferred from homology"/>
<dbReference type="Gene3D" id="3.40.190.10">
    <property type="entry name" value="Periplasmic binding protein-like II"/>
    <property type="match status" value="2"/>
</dbReference>
<dbReference type="Pfam" id="PF03466">
    <property type="entry name" value="LysR_substrate"/>
    <property type="match status" value="1"/>
</dbReference>
<evidence type="ECO:0000259" key="5">
    <source>
        <dbReference type="PROSITE" id="PS50931"/>
    </source>
</evidence>
<dbReference type="PROSITE" id="PS50931">
    <property type="entry name" value="HTH_LYSR"/>
    <property type="match status" value="1"/>
</dbReference>
<sequence length="322" mass="35259">MKQQGLSIADAVNRVPPFGTLRAFEAAARLLSFKNAAQELHVTPSAISQQIRLLEDHLGVPLFHRRVRALTLTPHGAAMLPQVREGLEALAEAMALVRKPTDAASPLIVSAPPSFATRWLLPRLQGFAATHPDIDLRLTSSLDMIDGRSDPGHPLFIEGGDDTIAIRYGAGDYRGARVDRILKAEYVPVCSPRLLKGDNPLTEPADLRHHTLIHDDTVPDERARPTWKQWLAMAHVDGVDPLRGPHFTDGSLAIEAAADGLGVALALRTLVRPDVKAGRLAIPFDAPMPSQYAYYFVTPDAARGRGDLARFRDWVLEEARLD</sequence>
<accession>A0A6M4GVW0</accession>
<dbReference type="CDD" id="cd08432">
    <property type="entry name" value="PBP2_GcdR_TrpI_HvrB_AmpR_like"/>
    <property type="match status" value="1"/>
</dbReference>
<protein>
    <submittedName>
        <fullName evidence="6">Glycine cleavage system transcriptional activator</fullName>
    </submittedName>
</protein>
<dbReference type="InterPro" id="IPR058163">
    <property type="entry name" value="LysR-type_TF_proteobact-type"/>
</dbReference>
<name>A0A6M4GVW0_9PROT</name>
<evidence type="ECO:0000313" key="7">
    <source>
        <dbReference type="Proteomes" id="UP000501534"/>
    </source>
</evidence>
<dbReference type="InterPro" id="IPR005119">
    <property type="entry name" value="LysR_subst-bd"/>
</dbReference>
<gene>
    <name evidence="6" type="primary">gcvA_1</name>
    <name evidence="6" type="ORF">DSM104443_00827</name>
</gene>
<dbReference type="Pfam" id="PF00126">
    <property type="entry name" value="HTH_1"/>
    <property type="match status" value="1"/>
</dbReference>
<dbReference type="FunFam" id="1.10.10.10:FF:000038">
    <property type="entry name" value="Glycine cleavage system transcriptional activator"/>
    <property type="match status" value="1"/>
</dbReference>
<dbReference type="GO" id="GO:0003700">
    <property type="term" value="F:DNA-binding transcription factor activity"/>
    <property type="evidence" value="ECO:0007669"/>
    <property type="project" value="InterPro"/>
</dbReference>
<dbReference type="Proteomes" id="UP000501534">
    <property type="component" value="Chromosome"/>
</dbReference>
<dbReference type="SUPFAM" id="SSF53850">
    <property type="entry name" value="Periplasmic binding protein-like II"/>
    <property type="match status" value="1"/>
</dbReference>
<dbReference type="AlphaFoldDB" id="A0A6M4GVW0"/>
<dbReference type="InterPro" id="IPR000847">
    <property type="entry name" value="LysR_HTH_N"/>
</dbReference>
<feature type="domain" description="HTH lysR-type" evidence="5">
    <location>
        <begin position="21"/>
        <end position="73"/>
    </location>
</feature>
<dbReference type="KEGG" id="uru:DSM104443_00827"/>
<dbReference type="GO" id="GO:0043565">
    <property type="term" value="F:sequence-specific DNA binding"/>
    <property type="evidence" value="ECO:0007669"/>
    <property type="project" value="TreeGrafter"/>
</dbReference>
<dbReference type="InterPro" id="IPR036388">
    <property type="entry name" value="WH-like_DNA-bd_sf"/>
</dbReference>
<evidence type="ECO:0000256" key="1">
    <source>
        <dbReference type="ARBA" id="ARBA00009437"/>
    </source>
</evidence>
<dbReference type="EMBL" id="CP053069">
    <property type="protein sequence ID" value="QJR09777.1"/>
    <property type="molecule type" value="Genomic_DNA"/>
</dbReference>
<dbReference type="PANTHER" id="PTHR30537">
    <property type="entry name" value="HTH-TYPE TRANSCRIPTIONAL REGULATOR"/>
    <property type="match status" value="1"/>
</dbReference>
<dbReference type="RefSeq" id="WP_171089766.1">
    <property type="nucleotide sequence ID" value="NZ_CP053069.1"/>
</dbReference>
<dbReference type="PRINTS" id="PR00039">
    <property type="entry name" value="HTHLYSR"/>
</dbReference>
<reference evidence="6 7" key="1">
    <citation type="submission" date="2020-04" db="EMBL/GenBank/DDBJ databases">
        <title>Usitatibacter rugosus gen. nov., sp. nov. and Usitatibacter palustris sp. nov., novel members of Usitatibacteraceae fam. nov. within the order Nitrosomonadales isolated from soil.</title>
        <authorList>
            <person name="Huber K.J."/>
            <person name="Neumann-Schaal M."/>
            <person name="Geppert A."/>
            <person name="Luckner M."/>
            <person name="Wanner G."/>
            <person name="Overmann J."/>
        </authorList>
    </citation>
    <scope>NUCLEOTIDE SEQUENCE [LARGE SCALE GENOMIC DNA]</scope>
    <source>
        <strain evidence="6 7">0125_3</strain>
    </source>
</reference>
<dbReference type="PANTHER" id="PTHR30537:SF26">
    <property type="entry name" value="GLYCINE CLEAVAGE SYSTEM TRANSCRIPTIONAL ACTIVATOR"/>
    <property type="match status" value="1"/>
</dbReference>
<keyword evidence="7" id="KW-1185">Reference proteome</keyword>
<evidence type="ECO:0000313" key="6">
    <source>
        <dbReference type="EMBL" id="QJR09777.1"/>
    </source>
</evidence>
<dbReference type="SUPFAM" id="SSF46785">
    <property type="entry name" value="Winged helix' DNA-binding domain"/>
    <property type="match status" value="1"/>
</dbReference>
<dbReference type="Gene3D" id="1.10.10.10">
    <property type="entry name" value="Winged helix-like DNA-binding domain superfamily/Winged helix DNA-binding domain"/>
    <property type="match status" value="1"/>
</dbReference>
<keyword evidence="3" id="KW-0238">DNA-binding</keyword>
<evidence type="ECO:0000256" key="3">
    <source>
        <dbReference type="ARBA" id="ARBA00023125"/>
    </source>
</evidence>
<evidence type="ECO:0000256" key="4">
    <source>
        <dbReference type="ARBA" id="ARBA00023163"/>
    </source>
</evidence>